<sequence>MSGESNFPFVEDDILRKNLDIAFDHIIELTSLSESPAYSDILKSSFRKTTIIYTASIVEALLLLLLKKQKTEEQLARRNEVFEVTKEIYDVNESERIVLGKTVHRVEKFRFDKVNLDQINLLCRDHSLITKDIYQDVDRIRKLRNRLHIGTLTNIEEDYTKQDLEFVFSVARVIKNLARKVV</sequence>
<evidence type="ECO:0000313" key="1">
    <source>
        <dbReference type="EMBL" id="OGY34655.1"/>
    </source>
</evidence>
<dbReference type="EMBL" id="MHHR01000011">
    <property type="protein sequence ID" value="OGY34655.1"/>
    <property type="molecule type" value="Genomic_DNA"/>
</dbReference>
<accession>A0A1G1X3Q7</accession>
<gene>
    <name evidence="1" type="ORF">A3D99_04935</name>
</gene>
<protein>
    <recommendedName>
        <fullName evidence="3">RiboL-PSP-HEPN domain-containing protein</fullName>
    </recommendedName>
</protein>
<evidence type="ECO:0000313" key="2">
    <source>
        <dbReference type="Proteomes" id="UP000177528"/>
    </source>
</evidence>
<name>A0A1G1X3Q7_9BACT</name>
<evidence type="ECO:0008006" key="3">
    <source>
        <dbReference type="Google" id="ProtNLM"/>
    </source>
</evidence>
<comment type="caution">
    <text evidence="1">The sequence shown here is derived from an EMBL/GenBank/DDBJ whole genome shotgun (WGS) entry which is preliminary data.</text>
</comment>
<reference evidence="1 2" key="1">
    <citation type="journal article" date="2016" name="Nat. Commun.">
        <title>Thousands of microbial genomes shed light on interconnected biogeochemical processes in an aquifer system.</title>
        <authorList>
            <person name="Anantharaman K."/>
            <person name="Brown C.T."/>
            <person name="Hug L.A."/>
            <person name="Sharon I."/>
            <person name="Castelle C.J."/>
            <person name="Probst A.J."/>
            <person name="Thomas B.C."/>
            <person name="Singh A."/>
            <person name="Wilkins M.J."/>
            <person name="Karaoz U."/>
            <person name="Brodie E.L."/>
            <person name="Williams K.H."/>
            <person name="Hubbard S.S."/>
            <person name="Banfield J.F."/>
        </authorList>
    </citation>
    <scope>NUCLEOTIDE SEQUENCE [LARGE SCALE GENOMIC DNA]</scope>
</reference>
<organism evidence="1 2">
    <name type="scientific">Candidatus Andersenbacteria bacterium RIFCSPHIGHO2_12_FULL_45_11</name>
    <dbReference type="NCBI Taxonomy" id="1797281"/>
    <lineage>
        <taxon>Bacteria</taxon>
        <taxon>Candidatus Anderseniibacteriota</taxon>
    </lineage>
</organism>
<proteinExistence type="predicted"/>
<dbReference type="Proteomes" id="UP000177528">
    <property type="component" value="Unassembled WGS sequence"/>
</dbReference>
<dbReference type="AlphaFoldDB" id="A0A1G1X3Q7"/>